<evidence type="ECO:0000313" key="4">
    <source>
        <dbReference type="WBParaSite" id="GPUH_0001248501-mRNA-1"/>
    </source>
</evidence>
<dbReference type="Pfam" id="PF00023">
    <property type="entry name" value="Ank"/>
    <property type="match status" value="1"/>
</dbReference>
<evidence type="ECO:0000256" key="1">
    <source>
        <dbReference type="ARBA" id="ARBA00022737"/>
    </source>
</evidence>
<feature type="repeat" description="ANK" evidence="3">
    <location>
        <begin position="547"/>
        <end position="579"/>
    </location>
</feature>
<feature type="repeat" description="ANK" evidence="3">
    <location>
        <begin position="354"/>
        <end position="386"/>
    </location>
</feature>
<feature type="repeat" description="ANK" evidence="3">
    <location>
        <begin position="513"/>
        <end position="545"/>
    </location>
</feature>
<reference evidence="4" key="1">
    <citation type="submission" date="2016-06" db="UniProtKB">
        <authorList>
            <consortium name="WormBaseParasite"/>
        </authorList>
    </citation>
    <scope>IDENTIFICATION</scope>
</reference>
<dbReference type="SUPFAM" id="SSF48403">
    <property type="entry name" value="Ankyrin repeat"/>
    <property type="match status" value="2"/>
</dbReference>
<feature type="repeat" description="ANK" evidence="3">
    <location>
        <begin position="230"/>
        <end position="262"/>
    </location>
</feature>
<feature type="repeat" description="ANK" evidence="3">
    <location>
        <begin position="458"/>
        <end position="490"/>
    </location>
</feature>
<dbReference type="SMART" id="SM00248">
    <property type="entry name" value="ANK"/>
    <property type="match status" value="14"/>
</dbReference>
<dbReference type="Gene3D" id="1.25.40.20">
    <property type="entry name" value="Ankyrin repeat-containing domain"/>
    <property type="match status" value="5"/>
</dbReference>
<feature type="repeat" description="ANK" evidence="3">
    <location>
        <begin position="77"/>
        <end position="109"/>
    </location>
</feature>
<dbReference type="PROSITE" id="PS50297">
    <property type="entry name" value="ANK_REP_REGION"/>
    <property type="match status" value="6"/>
</dbReference>
<protein>
    <submittedName>
        <fullName evidence="4">ANK_REP_REGION domain-containing protein</fullName>
    </submittedName>
</protein>
<dbReference type="InterPro" id="IPR036770">
    <property type="entry name" value="Ankyrin_rpt-contain_sf"/>
</dbReference>
<keyword evidence="1" id="KW-0677">Repeat</keyword>
<feature type="repeat" description="ANK" evidence="3">
    <location>
        <begin position="263"/>
        <end position="297"/>
    </location>
</feature>
<evidence type="ECO:0000256" key="3">
    <source>
        <dbReference type="PROSITE-ProRule" id="PRU00023"/>
    </source>
</evidence>
<feature type="repeat" description="ANK" evidence="3">
    <location>
        <begin position="110"/>
        <end position="142"/>
    </location>
</feature>
<dbReference type="Pfam" id="PF12796">
    <property type="entry name" value="Ank_2"/>
    <property type="match status" value="5"/>
</dbReference>
<name>A0A183DUT0_9BILA</name>
<organism evidence="4">
    <name type="scientific">Gongylonema pulchrum</name>
    <dbReference type="NCBI Taxonomy" id="637853"/>
    <lineage>
        <taxon>Eukaryota</taxon>
        <taxon>Metazoa</taxon>
        <taxon>Ecdysozoa</taxon>
        <taxon>Nematoda</taxon>
        <taxon>Chromadorea</taxon>
        <taxon>Rhabditida</taxon>
        <taxon>Spirurina</taxon>
        <taxon>Spiruromorpha</taxon>
        <taxon>Spiruroidea</taxon>
        <taxon>Gongylonematidae</taxon>
        <taxon>Gongylonema</taxon>
    </lineage>
</organism>
<feature type="repeat" description="ANK" evidence="3">
    <location>
        <begin position="321"/>
        <end position="353"/>
    </location>
</feature>
<evidence type="ECO:0000256" key="2">
    <source>
        <dbReference type="ARBA" id="ARBA00023043"/>
    </source>
</evidence>
<dbReference type="AlphaFoldDB" id="A0A183DUT0"/>
<dbReference type="PROSITE" id="PS50088">
    <property type="entry name" value="ANK_REPEAT"/>
    <property type="match status" value="9"/>
</dbReference>
<dbReference type="PANTHER" id="PTHR24123">
    <property type="entry name" value="ANKYRIN REPEAT-CONTAINING"/>
    <property type="match status" value="1"/>
</dbReference>
<dbReference type="PANTHER" id="PTHR24123:SF33">
    <property type="entry name" value="PROTEIN HOS4"/>
    <property type="match status" value="1"/>
</dbReference>
<dbReference type="InterPro" id="IPR002110">
    <property type="entry name" value="Ankyrin_rpt"/>
</dbReference>
<dbReference type="WBParaSite" id="GPUH_0001248501-mRNA-1">
    <property type="protein sequence ID" value="GPUH_0001248501-mRNA-1"/>
    <property type="gene ID" value="GPUH_0001248501"/>
</dbReference>
<sequence length="623" mass="68863">LILYGRIDGDNCLLLYEFAARNDLERLREETGRVVKVRWKQFEDDFANLPAPILYRLVNRFVDVNFELPQLCNEEVENTYPLELALTLNQEEIASALVDHHANVNIVDANGETLLMRLLRKNRVDALNFLLQNGAEINHRVQKTGKNLLHIAASTKCSKELLDWTPLLYAVELENVDVVQLFLKNSLIDVNITDQKGRSPISCALFEVKNMAIAEMIAATAGADLDIKYAGTYLIHYAVKIGSLDAVRLLCEKRADVNKKTSEGLVPLQLAIDSEHFDARLVRLLVDAGASVSQKISNSNITLLQHLFLDEILATMHATSGSCTPFSEAVLLGKFQCAELLLRVGADVNECDPNGKSLLMRAVSAGLDDAAVFLLDHGANLSEKSVLKCHILLFYCSFEVARILVENGCDLDACSDDPGCRTLLHKAIRLGLRDAAIFLIEKGCDIDAPVQDCDNQSSGDTPLLACIRSGFYDVARCLVERGARLDKQMQNSAILNVILSNCNPSLLLVVDRNGNTPLHLAWMAKNYPIADALIKKAPDLVTQFDRDGDTLLHKAVKTADLEWILFLISANSDVNSPTRNPSHLTALHISAQSGSEIIMRNLVGLKIFFMAFLMTRKVMGVSI</sequence>
<dbReference type="InterPro" id="IPR051165">
    <property type="entry name" value="Multifunctional_ANK_Repeat"/>
</dbReference>
<proteinExistence type="predicted"/>
<accession>A0A183DUT0</accession>
<keyword evidence="2 3" id="KW-0040">ANK repeat</keyword>